<feature type="chain" id="PRO_5010238477" evidence="2">
    <location>
        <begin position="26"/>
        <end position="120"/>
    </location>
</feature>
<dbReference type="Proteomes" id="UP000182160">
    <property type="component" value="Unassembled WGS sequence"/>
</dbReference>
<dbReference type="InterPro" id="IPR018649">
    <property type="entry name" value="SHOCT"/>
</dbReference>
<accession>A0A1H8IKL0</accession>
<feature type="domain" description="SHOCT" evidence="3">
    <location>
        <begin position="93"/>
        <end position="118"/>
    </location>
</feature>
<proteinExistence type="predicted"/>
<name>A0A1H8IKL0_9RHOB</name>
<evidence type="ECO:0000256" key="1">
    <source>
        <dbReference type="SAM" id="Phobius"/>
    </source>
</evidence>
<keyword evidence="1" id="KW-0472">Membrane</keyword>
<evidence type="ECO:0000256" key="2">
    <source>
        <dbReference type="SAM" id="SignalP"/>
    </source>
</evidence>
<feature type="transmembrane region" description="Helical" evidence="1">
    <location>
        <begin position="51"/>
        <end position="77"/>
    </location>
</feature>
<evidence type="ECO:0000313" key="4">
    <source>
        <dbReference type="EMBL" id="SEN68839.1"/>
    </source>
</evidence>
<evidence type="ECO:0000313" key="5">
    <source>
        <dbReference type="Proteomes" id="UP000182160"/>
    </source>
</evidence>
<organism evidence="4 5">
    <name type="scientific">Roseovarius tolerans</name>
    <dbReference type="NCBI Taxonomy" id="74031"/>
    <lineage>
        <taxon>Bacteria</taxon>
        <taxon>Pseudomonadati</taxon>
        <taxon>Pseudomonadota</taxon>
        <taxon>Alphaproteobacteria</taxon>
        <taxon>Rhodobacterales</taxon>
        <taxon>Roseobacteraceae</taxon>
        <taxon>Roseovarius</taxon>
    </lineage>
</organism>
<dbReference type="Pfam" id="PF09851">
    <property type="entry name" value="SHOCT"/>
    <property type="match status" value="1"/>
</dbReference>
<dbReference type="AlphaFoldDB" id="A0A1H8IKL0"/>
<dbReference type="EMBL" id="FOBO01000024">
    <property type="protein sequence ID" value="SEN68839.1"/>
    <property type="molecule type" value="Genomic_DNA"/>
</dbReference>
<feature type="signal peptide" evidence="2">
    <location>
        <begin position="1"/>
        <end position="25"/>
    </location>
</feature>
<dbReference type="RefSeq" id="WP_217644512.1">
    <property type="nucleotide sequence ID" value="NZ_FOBO01000024.1"/>
</dbReference>
<protein>
    <submittedName>
        <fullName evidence="4">Putative membrane protein</fullName>
    </submittedName>
</protein>
<sequence length="120" mass="13017">MRHGIAACSATLATTAALTANMALAQADEMANRDAPFYHGHDMMWGGDQWGGFGMVLGPIFMILILVGIVVGAIYVLRLFGVAGSGQPAHDRALMLLKERYAKGEIDTQEFEERKKLLAH</sequence>
<gene>
    <name evidence="4" type="ORF">SAMN04488077_12417</name>
</gene>
<keyword evidence="1" id="KW-0812">Transmembrane</keyword>
<keyword evidence="2" id="KW-0732">Signal</keyword>
<reference evidence="4 5" key="1">
    <citation type="submission" date="2016-10" db="EMBL/GenBank/DDBJ databases">
        <authorList>
            <person name="de Groot N.N."/>
        </authorList>
    </citation>
    <scope>NUCLEOTIDE SEQUENCE [LARGE SCALE GENOMIC DNA]</scope>
    <source>
        <strain evidence="4 5">DSM 11457</strain>
    </source>
</reference>
<keyword evidence="1" id="KW-1133">Transmembrane helix</keyword>
<evidence type="ECO:0000259" key="3">
    <source>
        <dbReference type="Pfam" id="PF09851"/>
    </source>
</evidence>